<comment type="caution">
    <text evidence="2">The sequence shown here is derived from an EMBL/GenBank/DDBJ whole genome shotgun (WGS) entry which is preliminary data.</text>
</comment>
<dbReference type="AlphaFoldDB" id="A0A8J6QIR0"/>
<sequence length="84" mass="9414">PKPMVPMLHKPVMEYGIELLKKFGITDIAVTVHYLPDAIKNYFGDGRDFGVNLHYFVEDSPLGTAGSIKNAEEFLDERLFVISG</sequence>
<reference evidence="2" key="2">
    <citation type="submission" date="2020-09" db="EMBL/GenBank/DDBJ databases">
        <authorList>
            <person name="Wu Z."/>
        </authorList>
    </citation>
    <scope>NUCLEOTIDE SEQUENCE</scope>
    <source>
        <strain evidence="2">SC17</strain>
    </source>
</reference>
<name>A0A8J6QIR0_9FLAO</name>
<dbReference type="EMBL" id="JACVXC010000048">
    <property type="protein sequence ID" value="MBD0837063.1"/>
    <property type="molecule type" value="Genomic_DNA"/>
</dbReference>
<feature type="non-terminal residue" evidence="2">
    <location>
        <position position="84"/>
    </location>
</feature>
<dbReference type="InterPro" id="IPR050486">
    <property type="entry name" value="Mannose-1P_guanyltransferase"/>
</dbReference>
<dbReference type="InterPro" id="IPR005835">
    <property type="entry name" value="NTP_transferase_dom"/>
</dbReference>
<evidence type="ECO:0000313" key="2">
    <source>
        <dbReference type="EMBL" id="MBD0837063.1"/>
    </source>
</evidence>
<organism evidence="2 3">
    <name type="scientific">Aestuariibaculum suncheonense</name>
    <dbReference type="NCBI Taxonomy" id="1028745"/>
    <lineage>
        <taxon>Bacteria</taxon>
        <taxon>Pseudomonadati</taxon>
        <taxon>Bacteroidota</taxon>
        <taxon>Flavobacteriia</taxon>
        <taxon>Flavobacteriales</taxon>
        <taxon>Flavobacteriaceae</taxon>
    </lineage>
</organism>
<reference evidence="2" key="1">
    <citation type="journal article" date="2013" name="Int. J. Syst. Evol. Microbiol.">
        <title>Aestuariibaculum suncheonense gen. nov., sp. nov., a marine bacterium of the family Flavobacteriaceae isolated from a tidal flat and emended descriptions of the genera Gaetbulibacter and Tamlana.</title>
        <authorList>
            <person name="Jeong S.H."/>
            <person name="Park M.S."/>
            <person name="Jin H.M."/>
            <person name="Lee K."/>
            <person name="Park W."/>
            <person name="Jeon C.O."/>
        </authorList>
    </citation>
    <scope>NUCLEOTIDE SEQUENCE</scope>
    <source>
        <strain evidence="2">SC17</strain>
    </source>
</reference>
<gene>
    <name evidence="2" type="ORF">ICJ84_16675</name>
</gene>
<dbReference type="Pfam" id="PF00483">
    <property type="entry name" value="NTP_transferase"/>
    <property type="match status" value="1"/>
</dbReference>
<evidence type="ECO:0000313" key="3">
    <source>
        <dbReference type="Proteomes" id="UP000602057"/>
    </source>
</evidence>
<dbReference type="InterPro" id="IPR029044">
    <property type="entry name" value="Nucleotide-diphossugar_trans"/>
</dbReference>
<dbReference type="SUPFAM" id="SSF53448">
    <property type="entry name" value="Nucleotide-diphospho-sugar transferases"/>
    <property type="match status" value="1"/>
</dbReference>
<keyword evidence="3" id="KW-1185">Reference proteome</keyword>
<proteinExistence type="predicted"/>
<accession>A0A8J6QIR0</accession>
<dbReference type="Proteomes" id="UP000602057">
    <property type="component" value="Unassembled WGS sequence"/>
</dbReference>
<feature type="domain" description="Nucleotidyl transferase" evidence="1">
    <location>
        <begin position="1"/>
        <end position="78"/>
    </location>
</feature>
<dbReference type="PANTHER" id="PTHR22572">
    <property type="entry name" value="SUGAR-1-PHOSPHATE GUANYL TRANSFERASE"/>
    <property type="match status" value="1"/>
</dbReference>
<protein>
    <submittedName>
        <fullName evidence="2">Nucleotidyltransferase</fullName>
    </submittedName>
</protein>
<dbReference type="Gene3D" id="3.90.550.10">
    <property type="entry name" value="Spore Coat Polysaccharide Biosynthesis Protein SpsA, Chain A"/>
    <property type="match status" value="1"/>
</dbReference>
<feature type="non-terminal residue" evidence="2">
    <location>
        <position position="1"/>
    </location>
</feature>
<evidence type="ECO:0000259" key="1">
    <source>
        <dbReference type="Pfam" id="PF00483"/>
    </source>
</evidence>